<proteinExistence type="predicted"/>
<organism evidence="2 3">
    <name type="scientific">Paenibacillus shirakamiensis</name>
    <dbReference type="NCBI Taxonomy" id="1265935"/>
    <lineage>
        <taxon>Bacteria</taxon>
        <taxon>Bacillati</taxon>
        <taxon>Bacillota</taxon>
        <taxon>Bacilli</taxon>
        <taxon>Bacillales</taxon>
        <taxon>Paenibacillaceae</taxon>
        <taxon>Paenibacillus</taxon>
    </lineage>
</organism>
<sequence>MLKLLGAALIIVAGTMAGWMKARQYANRPSQIRSLMQALKRLETEITYSFTPLPDALRRIAHQNKDPLRSLLMTAAEGMNDAMGLTAQESLHRALDQHWRHTAMKASERDVLHQLAYTLGTSDRRDQLSHMESAIRQLEAEEAEARDDQARYEKMFRSLGLLTSALIVILIY</sequence>
<dbReference type="NCBIfam" id="TIGR02833">
    <property type="entry name" value="spore_III_AB"/>
    <property type="match status" value="1"/>
</dbReference>
<accession>A0ABS4JCH7</accession>
<dbReference type="Pfam" id="PF09548">
    <property type="entry name" value="Spore_III_AB"/>
    <property type="match status" value="1"/>
</dbReference>
<evidence type="ECO:0000313" key="2">
    <source>
        <dbReference type="EMBL" id="MBP1999430.1"/>
    </source>
</evidence>
<protein>
    <submittedName>
        <fullName evidence="2">Stage III sporulation protein AB</fullName>
    </submittedName>
</protein>
<comment type="caution">
    <text evidence="2">The sequence shown here is derived from an EMBL/GenBank/DDBJ whole genome shotgun (WGS) entry which is preliminary data.</text>
</comment>
<keyword evidence="3" id="KW-1185">Reference proteome</keyword>
<name>A0ABS4JCH7_9BACL</name>
<dbReference type="RefSeq" id="WP_209858748.1">
    <property type="nucleotide sequence ID" value="NZ_JAGGLD010000001.1"/>
</dbReference>
<keyword evidence="1" id="KW-0175">Coiled coil</keyword>
<gene>
    <name evidence="2" type="ORF">J2Z69_000449</name>
</gene>
<dbReference type="EMBL" id="JAGGLD010000001">
    <property type="protein sequence ID" value="MBP1999430.1"/>
    <property type="molecule type" value="Genomic_DNA"/>
</dbReference>
<reference evidence="2 3" key="1">
    <citation type="submission" date="2021-03" db="EMBL/GenBank/DDBJ databases">
        <title>Genomic Encyclopedia of Type Strains, Phase IV (KMG-IV): sequencing the most valuable type-strain genomes for metagenomic binning, comparative biology and taxonomic classification.</title>
        <authorList>
            <person name="Goeker M."/>
        </authorList>
    </citation>
    <scope>NUCLEOTIDE SEQUENCE [LARGE SCALE GENOMIC DNA]</scope>
    <source>
        <strain evidence="2 3">DSM 26806</strain>
    </source>
</reference>
<evidence type="ECO:0000256" key="1">
    <source>
        <dbReference type="SAM" id="Coils"/>
    </source>
</evidence>
<evidence type="ECO:0000313" key="3">
    <source>
        <dbReference type="Proteomes" id="UP001519288"/>
    </source>
</evidence>
<feature type="coiled-coil region" evidence="1">
    <location>
        <begin position="128"/>
        <end position="155"/>
    </location>
</feature>
<dbReference type="InterPro" id="IPR014198">
    <property type="entry name" value="Spore_III_AB"/>
</dbReference>
<dbReference type="PIRSF" id="PIRSF021435">
    <property type="entry name" value="SpoIIIAB"/>
    <property type="match status" value="1"/>
</dbReference>
<dbReference type="Proteomes" id="UP001519288">
    <property type="component" value="Unassembled WGS sequence"/>
</dbReference>